<dbReference type="Gene3D" id="1.10.1060.10">
    <property type="entry name" value="Alpha-helical ferredoxin"/>
    <property type="match status" value="1"/>
</dbReference>
<dbReference type="SUPFAM" id="SSF51971">
    <property type="entry name" value="Nucleotide-binding domain"/>
    <property type="match status" value="2"/>
</dbReference>
<organism evidence="3">
    <name type="scientific">sediment metagenome</name>
    <dbReference type="NCBI Taxonomy" id="749907"/>
    <lineage>
        <taxon>unclassified sequences</taxon>
        <taxon>metagenomes</taxon>
        <taxon>ecological metagenomes</taxon>
    </lineage>
</organism>
<dbReference type="PANTHER" id="PTHR42783">
    <property type="entry name" value="GLUTAMATE SYNTHASE [NADPH] SMALL CHAIN"/>
    <property type="match status" value="1"/>
</dbReference>
<proteinExistence type="predicted"/>
<dbReference type="Gene3D" id="3.50.50.60">
    <property type="entry name" value="FAD/NAD(P)-binding domain"/>
    <property type="match status" value="2"/>
</dbReference>
<dbReference type="SUPFAM" id="SSF46548">
    <property type="entry name" value="alpha-helical ferredoxin"/>
    <property type="match status" value="1"/>
</dbReference>
<sequence>MRQRIPQQPAKERIKNFQEVALGFSKEEAEKEATRCLQCNNSPCIAGCPVEIDIPAFIKLLKAGKRKEALEKIKEKNNLPAICGRVCPQEDQCEAACILNKKGIPINIGALERYAADYELSHAPGVTPQKSKTPDMKLVAKGIKVAVVGSGPAGLTCAADLAKMGYQVALFESLHLPGGVLIYGIPEFRLPKKIVHDEVEYIKNLGVNLEINTLIGNTYSLEDLFRDGYKSIFIGVGAGLPQFLGIPGENLDCVYSANEFLTRINLMKAYKFPDFITPVNIGKKVAVIGGGNVALDCARVALRLGKDVTLVYRRTENEMPARREEIENARDEGIPFKILTQPVKIIGDEKGFVKGLECIKMELGEPDASGRRRPVPVKDSNFIQDTDTVIIAIGQDPNPLLPKATPGLKTNSDGTIVVNEDFMTSIPGVFAGGDITSGAATVISAMGAGKRAARAINKYIGDDIGDVSL</sequence>
<dbReference type="Pfam" id="PF07992">
    <property type="entry name" value="Pyr_redox_2"/>
    <property type="match status" value="1"/>
</dbReference>
<comment type="caution">
    <text evidence="3">The sequence shown here is derived from an EMBL/GenBank/DDBJ whole genome shotgun (WGS) entry which is preliminary data.</text>
</comment>
<reference evidence="3" key="2">
    <citation type="journal article" date="2011" name="Microb. Ecol.">
        <title>Taxonomic and Functional Metagenomic Profiling of the Microbial Community in the Anoxic Sediment of a Sub-saline Shallow Lake (Laguna de Carrizo, Central Spain).</title>
        <authorList>
            <person name="Ferrer M."/>
            <person name="Guazzaroni M.E."/>
            <person name="Richter M."/>
            <person name="Garcia-Salamanca A."/>
            <person name="Yarza P."/>
            <person name="Suarez-Suarez A."/>
            <person name="Solano J."/>
            <person name="Alcaide M."/>
            <person name="van Dillewijn P."/>
            <person name="Molina-Henares M.A."/>
            <person name="Lopez-Cortes N."/>
            <person name="Al-Ramahi Y."/>
            <person name="Guerrero C."/>
            <person name="Acosta A."/>
            <person name="de Eugenio L.I."/>
            <person name="Martinez V."/>
            <person name="Marques S."/>
            <person name="Rojo F."/>
            <person name="Santero E."/>
            <person name="Genilloud O."/>
            <person name="Perez-Perez J."/>
            <person name="Rossello-Mora R."/>
            <person name="Ramos J.L."/>
        </authorList>
    </citation>
    <scope>NUCLEOTIDE SEQUENCE</scope>
</reference>
<dbReference type="InterPro" id="IPR036188">
    <property type="entry name" value="FAD/NAD-bd_sf"/>
</dbReference>
<dbReference type="AlphaFoldDB" id="D9PK31"/>
<feature type="domain" description="Dihydroprymidine dehydrogenase" evidence="2">
    <location>
        <begin position="13"/>
        <end position="121"/>
    </location>
</feature>
<dbReference type="PRINTS" id="PR00411">
    <property type="entry name" value="PNDRDTASEI"/>
</dbReference>
<reference evidence="3" key="1">
    <citation type="submission" date="2010-07" db="EMBL/GenBank/DDBJ databases">
        <authorList>
            <consortium name="CONSOLIDER consortium CSD2007-00005"/>
            <person name="Guazzaroni M.-E."/>
            <person name="Richter M."/>
            <person name="Garcia-Salamanca A."/>
            <person name="Yarza P."/>
            <person name="Ferrer M."/>
        </authorList>
    </citation>
    <scope>NUCLEOTIDE SEQUENCE</scope>
</reference>
<dbReference type="EMBL" id="ADZX01000577">
    <property type="protein sequence ID" value="EFK96078.1"/>
    <property type="molecule type" value="Genomic_DNA"/>
</dbReference>
<dbReference type="InterPro" id="IPR006004">
    <property type="entry name" value="SudA-like"/>
</dbReference>
<dbReference type="GO" id="GO:0016491">
    <property type="term" value="F:oxidoreductase activity"/>
    <property type="evidence" value="ECO:0007669"/>
    <property type="project" value="InterPro"/>
</dbReference>
<evidence type="ECO:0000259" key="2">
    <source>
        <dbReference type="Pfam" id="PF14691"/>
    </source>
</evidence>
<name>D9PK31_9ZZZZ</name>
<dbReference type="PRINTS" id="PR00368">
    <property type="entry name" value="FADPNR"/>
</dbReference>
<dbReference type="InterPro" id="IPR009051">
    <property type="entry name" value="Helical_ferredxn"/>
</dbReference>
<feature type="domain" description="FAD/NAD(P)-binding" evidence="1">
    <location>
        <begin position="144"/>
        <end position="449"/>
    </location>
</feature>
<evidence type="ECO:0000259" key="1">
    <source>
        <dbReference type="Pfam" id="PF07992"/>
    </source>
</evidence>
<dbReference type="InterPro" id="IPR023753">
    <property type="entry name" value="FAD/NAD-binding_dom"/>
</dbReference>
<gene>
    <name evidence="3" type="ORF">LDC_1896</name>
</gene>
<dbReference type="Pfam" id="PF14691">
    <property type="entry name" value="Fer4_20"/>
    <property type="match status" value="1"/>
</dbReference>
<dbReference type="GO" id="GO:0051536">
    <property type="term" value="F:iron-sulfur cluster binding"/>
    <property type="evidence" value="ECO:0007669"/>
    <property type="project" value="InterPro"/>
</dbReference>
<dbReference type="NCBIfam" id="TIGR01316">
    <property type="entry name" value="gltA"/>
    <property type="match status" value="1"/>
</dbReference>
<evidence type="ECO:0000313" key="3">
    <source>
        <dbReference type="EMBL" id="EFK96078.1"/>
    </source>
</evidence>
<protein>
    <submittedName>
        <fullName evidence="3">Oxidoreductase Fe-S binding subunit</fullName>
    </submittedName>
</protein>
<dbReference type="PANTHER" id="PTHR42783:SF3">
    <property type="entry name" value="GLUTAMATE SYNTHASE [NADPH] SMALL CHAIN-RELATED"/>
    <property type="match status" value="1"/>
</dbReference>
<dbReference type="InterPro" id="IPR028261">
    <property type="entry name" value="DPD_II"/>
</dbReference>
<accession>D9PK31</accession>